<feature type="transmembrane region" description="Helical" evidence="1">
    <location>
        <begin position="35"/>
        <end position="57"/>
    </location>
</feature>
<organism evidence="2 3">
    <name type="scientific">Plasmodium falciparum (isolate 7G8)</name>
    <dbReference type="NCBI Taxonomy" id="57266"/>
    <lineage>
        <taxon>Eukaryota</taxon>
        <taxon>Sar</taxon>
        <taxon>Alveolata</taxon>
        <taxon>Apicomplexa</taxon>
        <taxon>Aconoidasida</taxon>
        <taxon>Haemosporida</taxon>
        <taxon>Plasmodiidae</taxon>
        <taxon>Plasmodium</taxon>
        <taxon>Plasmodium (Laverania)</taxon>
    </lineage>
</organism>
<name>W7FJM8_PLAF8</name>
<gene>
    <name evidence="2" type="ORF">PFBG_03664</name>
</gene>
<reference evidence="2 3" key="2">
    <citation type="submission" date="2013-02" db="EMBL/GenBank/DDBJ databases">
        <title>The Genome Sequence of Plasmodium falciparum 7G8.</title>
        <authorList>
            <consortium name="The Broad Institute Genome Sequencing Platform"/>
            <consortium name="The Broad Institute Genome Sequencing Center for Infectious Disease"/>
            <person name="Neafsey D."/>
            <person name="Cheeseman I."/>
            <person name="Volkman S."/>
            <person name="Adams J."/>
            <person name="Walker B."/>
            <person name="Young S.K."/>
            <person name="Zeng Q."/>
            <person name="Gargeya S."/>
            <person name="Fitzgerald M."/>
            <person name="Haas B."/>
            <person name="Abouelleil A."/>
            <person name="Alvarado L."/>
            <person name="Arachchi H.M."/>
            <person name="Berlin A.M."/>
            <person name="Chapman S.B."/>
            <person name="Dewar J."/>
            <person name="Goldberg J."/>
            <person name="Griggs A."/>
            <person name="Gujja S."/>
            <person name="Hansen M."/>
            <person name="Howarth C."/>
            <person name="Imamovic A."/>
            <person name="Larimer J."/>
            <person name="McCowan C."/>
            <person name="Murphy C."/>
            <person name="Neiman D."/>
            <person name="Pearson M."/>
            <person name="Priest M."/>
            <person name="Roberts A."/>
            <person name="Saif S."/>
            <person name="Shea T."/>
            <person name="Sisk P."/>
            <person name="Sykes S."/>
            <person name="Wortman J."/>
            <person name="Nusbaum C."/>
            <person name="Birren B."/>
        </authorList>
    </citation>
    <scope>NUCLEOTIDE SEQUENCE [LARGE SCALE GENOMIC DNA]</scope>
    <source>
        <strain evidence="2 3">7G8</strain>
    </source>
</reference>
<feature type="transmembrane region" description="Helical" evidence="1">
    <location>
        <begin position="12"/>
        <end position="29"/>
    </location>
</feature>
<sequence length="88" mass="10693">MNKKKKKKKNLLSQIPLIIFFVHIIIIIMKNSSIYIKIIIFVLKILTIEIIDNILWFNFNISYVKLFYQTSNTINIFFYKIFYKLLVE</sequence>
<accession>W7FJM8</accession>
<evidence type="ECO:0000313" key="2">
    <source>
        <dbReference type="EMBL" id="EUR69828.1"/>
    </source>
</evidence>
<dbReference type="Proteomes" id="UP000030688">
    <property type="component" value="Unassembled WGS sequence"/>
</dbReference>
<reference evidence="3" key="1">
    <citation type="submission" date="2007-11" db="EMBL/GenBank/DDBJ databases">
        <authorList>
            <consortium name="The Broad Institute Genome Sequencing Platform"/>
            <person name="Volkman S.K."/>
            <person name="Daily J.P."/>
            <person name="Sarr O."/>
            <person name="Ndiaye D."/>
            <person name="Ndir O."/>
            <person name="Mboup S."/>
            <person name="Lukens A."/>
            <person name="Stange-Thomann N."/>
            <person name="Mauceli E."/>
            <person name="Gnerre S."/>
            <person name="Jaffe D."/>
            <person name="Zainoun J."/>
            <person name="Wiegand R.C."/>
            <person name="Birren B."/>
            <person name="Galagan J."/>
            <person name="Lander E."/>
            <person name="Wirth D.F."/>
        </authorList>
    </citation>
    <scope>NUCLEOTIDE SEQUENCE [LARGE SCALE GENOMIC DNA]</scope>
    <source>
        <strain evidence="3">7G8</strain>
    </source>
</reference>
<evidence type="ECO:0000313" key="3">
    <source>
        <dbReference type="Proteomes" id="UP000030688"/>
    </source>
</evidence>
<evidence type="ECO:0000256" key="1">
    <source>
        <dbReference type="SAM" id="Phobius"/>
    </source>
</evidence>
<proteinExistence type="predicted"/>
<keyword evidence="1" id="KW-0812">Transmembrane</keyword>
<keyword evidence="1" id="KW-0472">Membrane</keyword>
<dbReference type="AlphaFoldDB" id="W7FJM8"/>
<protein>
    <submittedName>
        <fullName evidence="2">Uncharacterized protein</fullName>
    </submittedName>
</protein>
<keyword evidence="1" id="KW-1133">Transmembrane helix</keyword>
<dbReference type="EMBL" id="KE123624">
    <property type="protein sequence ID" value="EUR69828.1"/>
    <property type="molecule type" value="Genomic_DNA"/>
</dbReference>